<protein>
    <submittedName>
        <fullName evidence="1">Uncharacterized protein</fullName>
    </submittedName>
</protein>
<dbReference type="AlphaFoldDB" id="A0A0A9CRA5"/>
<name>A0A0A9CRA5_ARUDO</name>
<dbReference type="EMBL" id="GBRH01223878">
    <property type="protein sequence ID" value="JAD74017.1"/>
    <property type="molecule type" value="Transcribed_RNA"/>
</dbReference>
<evidence type="ECO:0000313" key="1">
    <source>
        <dbReference type="EMBL" id="JAD74017.1"/>
    </source>
</evidence>
<sequence length="43" mass="5037">MHLSTVPIESWDDITATANQRKTMKRHNKSKYLMHQYLSQGCS</sequence>
<proteinExistence type="predicted"/>
<reference evidence="1" key="2">
    <citation type="journal article" date="2015" name="Data Brief">
        <title>Shoot transcriptome of the giant reed, Arundo donax.</title>
        <authorList>
            <person name="Barrero R.A."/>
            <person name="Guerrero F.D."/>
            <person name="Moolhuijzen P."/>
            <person name="Goolsby J.A."/>
            <person name="Tidwell J."/>
            <person name="Bellgard S.E."/>
            <person name="Bellgard M.I."/>
        </authorList>
    </citation>
    <scope>NUCLEOTIDE SEQUENCE</scope>
    <source>
        <tissue evidence="1">Shoot tissue taken approximately 20 cm above the soil surface</tissue>
    </source>
</reference>
<reference evidence="1" key="1">
    <citation type="submission" date="2014-09" db="EMBL/GenBank/DDBJ databases">
        <authorList>
            <person name="Magalhaes I.L.F."/>
            <person name="Oliveira U."/>
            <person name="Santos F.R."/>
            <person name="Vidigal T.H.D.A."/>
            <person name="Brescovit A.D."/>
            <person name="Santos A.J."/>
        </authorList>
    </citation>
    <scope>NUCLEOTIDE SEQUENCE</scope>
    <source>
        <tissue evidence="1">Shoot tissue taken approximately 20 cm above the soil surface</tissue>
    </source>
</reference>
<organism evidence="1">
    <name type="scientific">Arundo donax</name>
    <name type="common">Giant reed</name>
    <name type="synonym">Donax arundinaceus</name>
    <dbReference type="NCBI Taxonomy" id="35708"/>
    <lineage>
        <taxon>Eukaryota</taxon>
        <taxon>Viridiplantae</taxon>
        <taxon>Streptophyta</taxon>
        <taxon>Embryophyta</taxon>
        <taxon>Tracheophyta</taxon>
        <taxon>Spermatophyta</taxon>
        <taxon>Magnoliopsida</taxon>
        <taxon>Liliopsida</taxon>
        <taxon>Poales</taxon>
        <taxon>Poaceae</taxon>
        <taxon>PACMAD clade</taxon>
        <taxon>Arundinoideae</taxon>
        <taxon>Arundineae</taxon>
        <taxon>Arundo</taxon>
    </lineage>
</organism>
<accession>A0A0A9CRA5</accession>